<gene>
    <name evidence="2" type="ORF">BN437_1490</name>
</gene>
<dbReference type="Proteomes" id="UP000013111">
    <property type="component" value="Unassembled WGS sequence"/>
</dbReference>
<reference evidence="2 3" key="1">
    <citation type="submission" date="2012-11" db="EMBL/GenBank/DDBJ databases">
        <authorList>
            <person name="Linke B."/>
        </authorList>
    </citation>
    <scope>NUCLEOTIDE SEQUENCE [LARGE SCALE GENOMIC DNA]</scope>
    <source>
        <strain evidence="3">CFBP 1232</strain>
    </source>
</reference>
<sequence>MNGRRSGAGRNTTLLKHGAQTPVEQRIRSAADNAGEPQGCVTQPEQRVAVRYRQITRLLNNAEA</sequence>
<dbReference type="RefSeq" id="WP_004157060.1">
    <property type="nucleotide sequence ID" value="NZ_BAYW01000002.1"/>
</dbReference>
<evidence type="ECO:0000256" key="1">
    <source>
        <dbReference type="SAM" id="MobiDB-lite"/>
    </source>
</evidence>
<reference evidence="2 3" key="2">
    <citation type="submission" date="2013-04" db="EMBL/GenBank/DDBJ databases">
        <title>Comparative genomics of 12 strains of Erwinia amylovora identifies a pan-genome with a large conserved core and provides insights into host specificity.</title>
        <authorList>
            <person name="Mann R.A."/>
            <person name="Smits T.H.M."/>
            <person name="Buehlmann A."/>
            <person name="Blom J."/>
            <person name="Goesmann A."/>
            <person name="Frey J.E."/>
            <person name="Plummer K.M."/>
            <person name="Beer S.V."/>
            <person name="Luck J."/>
            <person name="Duffy B."/>
            <person name="Rodoni B."/>
        </authorList>
    </citation>
    <scope>NUCLEOTIDE SEQUENCE [LARGE SCALE GENOMIC DNA]</scope>
    <source>
        <strain evidence="3">CFBP 1232</strain>
    </source>
</reference>
<feature type="region of interest" description="Disordered" evidence="1">
    <location>
        <begin position="1"/>
        <end position="20"/>
    </location>
</feature>
<name>A0A831A0V0_ERWAM</name>
<accession>A0A831A0V0</accession>
<protein>
    <submittedName>
        <fullName evidence="2">Uncharacterized protein</fullName>
    </submittedName>
</protein>
<dbReference type="AlphaFoldDB" id="A0A831A0V0"/>
<evidence type="ECO:0000313" key="2">
    <source>
        <dbReference type="EMBL" id="CCO93426.1"/>
    </source>
</evidence>
<organism evidence="2 3">
    <name type="scientific">Erwinia amylovora NBRC 12687 = CFBP 1232</name>
    <dbReference type="NCBI Taxonomy" id="1219359"/>
    <lineage>
        <taxon>Bacteria</taxon>
        <taxon>Pseudomonadati</taxon>
        <taxon>Pseudomonadota</taxon>
        <taxon>Gammaproteobacteria</taxon>
        <taxon>Enterobacterales</taxon>
        <taxon>Erwiniaceae</taxon>
        <taxon>Erwinia</taxon>
    </lineage>
</organism>
<dbReference type="GeneID" id="97605738"/>
<proteinExistence type="predicted"/>
<dbReference type="EMBL" id="CAPB01000011">
    <property type="protein sequence ID" value="CCO93426.1"/>
    <property type="molecule type" value="Genomic_DNA"/>
</dbReference>
<evidence type="ECO:0000313" key="3">
    <source>
        <dbReference type="Proteomes" id="UP000013111"/>
    </source>
</evidence>
<comment type="caution">
    <text evidence="2">The sequence shown here is derived from an EMBL/GenBank/DDBJ whole genome shotgun (WGS) entry which is preliminary data.</text>
</comment>